<dbReference type="OrthoDB" id="127333at2"/>
<dbReference type="Proteomes" id="UP000317835">
    <property type="component" value="Chromosome"/>
</dbReference>
<dbReference type="KEGG" id="tpla:ElP_21320"/>
<dbReference type="SUPFAM" id="SSF53649">
    <property type="entry name" value="Alkaline phosphatase-like"/>
    <property type="match status" value="1"/>
</dbReference>
<dbReference type="Pfam" id="PF07394">
    <property type="entry name" value="DUF1501"/>
    <property type="match status" value="1"/>
</dbReference>
<evidence type="ECO:0000313" key="2">
    <source>
        <dbReference type="Proteomes" id="UP000317835"/>
    </source>
</evidence>
<protein>
    <recommendedName>
        <fullName evidence="3">DUF1501 domain-containing protein</fullName>
    </recommendedName>
</protein>
<dbReference type="PANTHER" id="PTHR43737:SF1">
    <property type="entry name" value="DUF1501 DOMAIN-CONTAINING PROTEIN"/>
    <property type="match status" value="1"/>
</dbReference>
<dbReference type="InterPro" id="IPR006311">
    <property type="entry name" value="TAT_signal"/>
</dbReference>
<proteinExistence type="predicted"/>
<name>A0A518H079_9BACT</name>
<accession>A0A518H079</accession>
<sequence>MIRFLAPARHRGEPASRREFLRIGGLAGLGALVPGGPSRAAGGGAGFGRAKSVILVYANGGQSQLETWDPKPEAPAEIRGQFSSIATSVPGTIVCEHLPRLARLAHRYAVVRSMSHDDLDHGSAAYLALTGRYHPRKSSNPAPSPDDSPTLAAVLKRVRPSATSPYTAAHINMPIVVPELPAPGQDGGFLGRAEMPLVVGDPTDPEGSIPSLELPDGVPTVRMEARRSLLEAVELARREAGWLAGEDDRRAVYRQAYELMSDPSVRLAFDLSAEPESARERYGRFRSGQACLLARRLVEAGVPWITVAWNHSARGQDTRPDSIDWLGWDTHNDIFDVMNQLLPRFDHSLSALLEDLDARGLLDETLVVCMGEFGRAPKVALEKRFAGASPGRKHWANAYSILVAGAGTTPGAVVGATDRMAAYPTTDRIGPWDVAATMFAGLGVDPHAEYRDPLNRPFHVTTGRPIGALYE</sequence>
<dbReference type="InterPro" id="IPR010869">
    <property type="entry name" value="DUF1501"/>
</dbReference>
<keyword evidence="2" id="KW-1185">Reference proteome</keyword>
<organism evidence="1 2">
    <name type="scientific">Tautonia plasticadhaerens</name>
    <dbReference type="NCBI Taxonomy" id="2527974"/>
    <lineage>
        <taxon>Bacteria</taxon>
        <taxon>Pseudomonadati</taxon>
        <taxon>Planctomycetota</taxon>
        <taxon>Planctomycetia</taxon>
        <taxon>Isosphaerales</taxon>
        <taxon>Isosphaeraceae</taxon>
        <taxon>Tautonia</taxon>
    </lineage>
</organism>
<evidence type="ECO:0008006" key="3">
    <source>
        <dbReference type="Google" id="ProtNLM"/>
    </source>
</evidence>
<dbReference type="RefSeq" id="WP_145269009.1">
    <property type="nucleotide sequence ID" value="NZ_CP036426.1"/>
</dbReference>
<gene>
    <name evidence="1" type="ORF">ElP_21320</name>
</gene>
<reference evidence="1 2" key="1">
    <citation type="submission" date="2019-02" db="EMBL/GenBank/DDBJ databases">
        <title>Deep-cultivation of Planctomycetes and their phenomic and genomic characterization uncovers novel biology.</title>
        <authorList>
            <person name="Wiegand S."/>
            <person name="Jogler M."/>
            <person name="Boedeker C."/>
            <person name="Pinto D."/>
            <person name="Vollmers J."/>
            <person name="Rivas-Marin E."/>
            <person name="Kohn T."/>
            <person name="Peeters S.H."/>
            <person name="Heuer A."/>
            <person name="Rast P."/>
            <person name="Oberbeckmann S."/>
            <person name="Bunk B."/>
            <person name="Jeske O."/>
            <person name="Meyerdierks A."/>
            <person name="Storesund J.E."/>
            <person name="Kallscheuer N."/>
            <person name="Luecker S."/>
            <person name="Lage O.M."/>
            <person name="Pohl T."/>
            <person name="Merkel B.J."/>
            <person name="Hornburger P."/>
            <person name="Mueller R.-W."/>
            <person name="Bruemmer F."/>
            <person name="Labrenz M."/>
            <person name="Spormann A.M."/>
            <person name="Op den Camp H."/>
            <person name="Overmann J."/>
            <person name="Amann R."/>
            <person name="Jetten M.S.M."/>
            <person name="Mascher T."/>
            <person name="Medema M.H."/>
            <person name="Devos D.P."/>
            <person name="Kaster A.-K."/>
            <person name="Ovreas L."/>
            <person name="Rohde M."/>
            <person name="Galperin M.Y."/>
            <person name="Jogler C."/>
        </authorList>
    </citation>
    <scope>NUCLEOTIDE SEQUENCE [LARGE SCALE GENOMIC DNA]</scope>
    <source>
        <strain evidence="1 2">ElP</strain>
    </source>
</reference>
<dbReference type="AlphaFoldDB" id="A0A518H079"/>
<dbReference type="EMBL" id="CP036426">
    <property type="protein sequence ID" value="QDV34247.1"/>
    <property type="molecule type" value="Genomic_DNA"/>
</dbReference>
<dbReference type="PANTHER" id="PTHR43737">
    <property type="entry name" value="BLL7424 PROTEIN"/>
    <property type="match status" value="1"/>
</dbReference>
<dbReference type="PROSITE" id="PS51318">
    <property type="entry name" value="TAT"/>
    <property type="match status" value="1"/>
</dbReference>
<dbReference type="InterPro" id="IPR017850">
    <property type="entry name" value="Alkaline_phosphatase_core_sf"/>
</dbReference>
<evidence type="ECO:0000313" key="1">
    <source>
        <dbReference type="EMBL" id="QDV34247.1"/>
    </source>
</evidence>